<dbReference type="PROSITE" id="PS50158">
    <property type="entry name" value="ZF_CCHC"/>
    <property type="match status" value="2"/>
</dbReference>
<feature type="domain" description="CCHC-type" evidence="3">
    <location>
        <begin position="170"/>
        <end position="183"/>
    </location>
</feature>
<feature type="domain" description="CCHC-type" evidence="3">
    <location>
        <begin position="136"/>
        <end position="151"/>
    </location>
</feature>
<dbReference type="InterPro" id="IPR001878">
    <property type="entry name" value="Znf_CCHC"/>
</dbReference>
<dbReference type="Gene3D" id="4.10.60.10">
    <property type="entry name" value="Zinc finger, CCHC-type"/>
    <property type="match status" value="1"/>
</dbReference>
<evidence type="ECO:0000256" key="2">
    <source>
        <dbReference type="SAM" id="MobiDB-lite"/>
    </source>
</evidence>
<dbReference type="Gene3D" id="2.40.50.140">
    <property type="entry name" value="Nucleic acid-binding proteins"/>
    <property type="match status" value="1"/>
</dbReference>
<dbReference type="PANTHER" id="PTHR46565">
    <property type="entry name" value="COLD SHOCK DOMAIN PROTEIN 2"/>
    <property type="match status" value="1"/>
</dbReference>
<dbReference type="CDD" id="cd04458">
    <property type="entry name" value="CSP_CDS"/>
    <property type="match status" value="1"/>
</dbReference>
<evidence type="ECO:0000256" key="1">
    <source>
        <dbReference type="PROSITE-ProRule" id="PRU00047"/>
    </source>
</evidence>
<dbReference type="InterPro" id="IPR036875">
    <property type="entry name" value="Znf_CCHC_sf"/>
</dbReference>
<dbReference type="InterPro" id="IPR002059">
    <property type="entry name" value="CSP_DNA-bd"/>
</dbReference>
<name>A0ABR0WSM4_REHGL</name>
<dbReference type="EMBL" id="JABTTQ020000009">
    <property type="protein sequence ID" value="KAK6149309.1"/>
    <property type="molecule type" value="Genomic_DNA"/>
</dbReference>
<feature type="domain" description="CSD" evidence="4">
    <location>
        <begin position="6"/>
        <end position="72"/>
    </location>
</feature>
<dbReference type="PANTHER" id="PTHR46565:SF20">
    <property type="entry name" value="COLD SHOCK DOMAIN-CONTAINING PROTEIN 4"/>
    <property type="match status" value="1"/>
</dbReference>
<feature type="compositionally biased region" description="Gly residues" evidence="2">
    <location>
        <begin position="73"/>
        <end position="91"/>
    </location>
</feature>
<evidence type="ECO:0008006" key="7">
    <source>
        <dbReference type="Google" id="ProtNLM"/>
    </source>
</evidence>
<dbReference type="SMART" id="SM00357">
    <property type="entry name" value="CSP"/>
    <property type="match status" value="1"/>
</dbReference>
<protein>
    <recommendedName>
        <fullName evidence="7">Cold shock protein</fullName>
    </recommendedName>
</protein>
<gene>
    <name evidence="5" type="ORF">DH2020_016834</name>
</gene>
<keyword evidence="1" id="KW-0863">Zinc-finger</keyword>
<dbReference type="SUPFAM" id="SSF50249">
    <property type="entry name" value="Nucleic acid-binding proteins"/>
    <property type="match status" value="1"/>
</dbReference>
<evidence type="ECO:0000313" key="5">
    <source>
        <dbReference type="EMBL" id="KAK6149309.1"/>
    </source>
</evidence>
<dbReference type="Proteomes" id="UP001318860">
    <property type="component" value="Unassembled WGS sequence"/>
</dbReference>
<feature type="region of interest" description="Disordered" evidence="2">
    <location>
        <begin position="73"/>
        <end position="93"/>
    </location>
</feature>
<sequence>MAASDLRNGTVKWFNDHKGFGFITPNDGIEDMFVHQLAIKSEGFRSLREGEAVEVIVEHGNDGRAKAANMTGPDGGSIHGGTHGGGGGGSYGRRSDIGGNYNGGSREGGGRSYSGVGGGCGGGGGYGDRGGGDRGCYKCGETGHMARECPQGGGGGGGGRYGGSGHGEGCYNRGEDGHIARECININH</sequence>
<dbReference type="Pfam" id="PF00313">
    <property type="entry name" value="CSD"/>
    <property type="match status" value="1"/>
</dbReference>
<evidence type="ECO:0000259" key="4">
    <source>
        <dbReference type="PROSITE" id="PS51857"/>
    </source>
</evidence>
<dbReference type="InterPro" id="IPR011129">
    <property type="entry name" value="CSD"/>
</dbReference>
<keyword evidence="1" id="KW-0479">Metal-binding</keyword>
<dbReference type="InterPro" id="IPR012340">
    <property type="entry name" value="NA-bd_OB-fold"/>
</dbReference>
<evidence type="ECO:0000259" key="3">
    <source>
        <dbReference type="PROSITE" id="PS50158"/>
    </source>
</evidence>
<reference evidence="5 6" key="1">
    <citation type="journal article" date="2021" name="Comput. Struct. Biotechnol. J.">
        <title>De novo genome assembly of the potent medicinal plant Rehmannia glutinosa using nanopore technology.</title>
        <authorList>
            <person name="Ma L."/>
            <person name="Dong C."/>
            <person name="Song C."/>
            <person name="Wang X."/>
            <person name="Zheng X."/>
            <person name="Niu Y."/>
            <person name="Chen S."/>
            <person name="Feng W."/>
        </authorList>
    </citation>
    <scope>NUCLEOTIDE SEQUENCE [LARGE SCALE GENOMIC DNA]</scope>
    <source>
        <strain evidence="5">DH-2019</strain>
    </source>
</reference>
<evidence type="ECO:0000313" key="6">
    <source>
        <dbReference type="Proteomes" id="UP001318860"/>
    </source>
</evidence>
<comment type="caution">
    <text evidence="5">The sequence shown here is derived from an EMBL/GenBank/DDBJ whole genome shotgun (WGS) entry which is preliminary data.</text>
</comment>
<keyword evidence="1" id="KW-0862">Zinc</keyword>
<proteinExistence type="predicted"/>
<dbReference type="PRINTS" id="PR00050">
    <property type="entry name" value="COLDSHOCK"/>
</dbReference>
<dbReference type="SMART" id="SM00343">
    <property type="entry name" value="ZnF_C2HC"/>
    <property type="match status" value="2"/>
</dbReference>
<dbReference type="SUPFAM" id="SSF57756">
    <property type="entry name" value="Retrovirus zinc finger-like domains"/>
    <property type="match status" value="1"/>
</dbReference>
<accession>A0ABR0WSM4</accession>
<dbReference type="Pfam" id="PF00098">
    <property type="entry name" value="zf-CCHC"/>
    <property type="match status" value="1"/>
</dbReference>
<dbReference type="PROSITE" id="PS51857">
    <property type="entry name" value="CSD_2"/>
    <property type="match status" value="1"/>
</dbReference>
<keyword evidence="6" id="KW-1185">Reference proteome</keyword>
<organism evidence="5 6">
    <name type="scientific">Rehmannia glutinosa</name>
    <name type="common">Chinese foxglove</name>
    <dbReference type="NCBI Taxonomy" id="99300"/>
    <lineage>
        <taxon>Eukaryota</taxon>
        <taxon>Viridiplantae</taxon>
        <taxon>Streptophyta</taxon>
        <taxon>Embryophyta</taxon>
        <taxon>Tracheophyta</taxon>
        <taxon>Spermatophyta</taxon>
        <taxon>Magnoliopsida</taxon>
        <taxon>eudicotyledons</taxon>
        <taxon>Gunneridae</taxon>
        <taxon>Pentapetalae</taxon>
        <taxon>asterids</taxon>
        <taxon>lamiids</taxon>
        <taxon>Lamiales</taxon>
        <taxon>Orobanchaceae</taxon>
        <taxon>Rehmannieae</taxon>
        <taxon>Rehmannia</taxon>
    </lineage>
</organism>